<organism evidence="1 2">
    <name type="scientific">Gigaspora margarita</name>
    <dbReference type="NCBI Taxonomy" id="4874"/>
    <lineage>
        <taxon>Eukaryota</taxon>
        <taxon>Fungi</taxon>
        <taxon>Fungi incertae sedis</taxon>
        <taxon>Mucoromycota</taxon>
        <taxon>Glomeromycotina</taxon>
        <taxon>Glomeromycetes</taxon>
        <taxon>Diversisporales</taxon>
        <taxon>Gigasporaceae</taxon>
        <taxon>Gigaspora</taxon>
    </lineage>
</organism>
<accession>A0ABN7VSZ1</accession>
<gene>
    <name evidence="1" type="ORF">GMARGA_LOCUS22463</name>
</gene>
<evidence type="ECO:0000313" key="1">
    <source>
        <dbReference type="EMBL" id="CAG8797774.1"/>
    </source>
</evidence>
<dbReference type="Proteomes" id="UP000789901">
    <property type="component" value="Unassembled WGS sequence"/>
</dbReference>
<protein>
    <submittedName>
        <fullName evidence="1">15687_t:CDS:1</fullName>
    </submittedName>
</protein>
<name>A0ABN7VSZ1_GIGMA</name>
<reference evidence="1 2" key="1">
    <citation type="submission" date="2021-06" db="EMBL/GenBank/DDBJ databases">
        <authorList>
            <person name="Kallberg Y."/>
            <person name="Tangrot J."/>
            <person name="Rosling A."/>
        </authorList>
    </citation>
    <scope>NUCLEOTIDE SEQUENCE [LARGE SCALE GENOMIC DNA]</scope>
    <source>
        <strain evidence="1 2">120-4 pot B 10/14</strain>
    </source>
</reference>
<evidence type="ECO:0000313" key="2">
    <source>
        <dbReference type="Proteomes" id="UP000789901"/>
    </source>
</evidence>
<sequence>MAEISNTSSINSIDMSMQKSSGKPKSIVWGIYIKQKNQISKGYWSAICNYCNKYWYKGFSAALENHLDNLCNKALPNNPFFLELLKTLHPAYEPPSRDVLSGHYLAQETAFVNQAMIK</sequence>
<dbReference type="EMBL" id="CAJVQB010021684">
    <property type="protein sequence ID" value="CAG8797774.1"/>
    <property type="molecule type" value="Genomic_DNA"/>
</dbReference>
<comment type="caution">
    <text evidence="1">The sequence shown here is derived from an EMBL/GenBank/DDBJ whole genome shotgun (WGS) entry which is preliminary data.</text>
</comment>
<proteinExistence type="predicted"/>
<keyword evidence="2" id="KW-1185">Reference proteome</keyword>